<sequence length="1007" mass="117318">MSLHGTKALWLSKIMRGRTSFNRIQLSLDRYQIQVAIKWIWNGLNRDMNISKTAVIATKDKENSQDSGKHRSKDRKKERRDHGSKDRERSKIDLLKESEENQNELRENDHIGSRERRKEEHKENHKAKIKEKNYDRDRHRDKDHGKDKDREKEHERTKDKGKDWERDKELEDRSLEREYKRGREREKNRDRERDRDREKEQERSKGRERDREKELEKDKEREKDRDREREKDRDRAKDREREREKVKDRDREREKEKYKDRDRLERDKGKEKTREKEKEKDRDRKLEKDLDKEKSRERERDKMIGKNRDQGYDKEMLRSNDGERSEKLKLDYEDTRHITMQGKEVQNGEVDNPEKLSTKEYKRRTESTADGSHPSTSELESRIVKMKEERLKKKSEGVSEVLAWVNKSRKLGEKLNADKEKALHLSKVFEEQDNVDQGESDDEEVPQHPTKDLAGVKILHGLDKVIEGGAVVLTLKDQNILADGDINEEVDMLENVEIGEQKRRDDAYKAAKKKTGTYDDKFNEDTSSQKKILPQYDDPADEGVTLDVSGHFSGEAERKLEELRRRIQGTSVSNQFQDLTTTGKISSDYYTHEEMVQFKKPKKKKSLRKREKLDLDALEAEAISAGLGVGDLGSRNEERRQSTKAEEERAEADMRTEAYQAAYAKAEEASKALRQGQTLTIQPEEDENLVFGGDDEDLYKSLEKARKLALKRQDEAGASGMHVVAHLAETNNESEETQNHVSGGIVITEMEEFVSKIHLDEEINKPEADDVFKDEEVRKSFEKEMEDETGGWTEVKDTGADELPINEEKEDLVPDKIIHEPAVGKGLSGALQLLKERGTLKETIDWGGRNMDKKKGKLVGIYENDGTKEIRIERTDEFGRIMTPKEAFRMISHKFHGKGPGKMKIEKKIKKYQEELKLKQMKASDTPSESMERMREAQAQLKTPYLVLSGHVKPGQTSDPRSGFATVEKDHPGSLTPMLGDRKVEHFLGIKRKAEPSSMGPPKKQKE</sequence>
<organism evidence="1 2">
    <name type="scientific">Persea americana</name>
    <name type="common">Avocado</name>
    <dbReference type="NCBI Taxonomy" id="3435"/>
    <lineage>
        <taxon>Eukaryota</taxon>
        <taxon>Viridiplantae</taxon>
        <taxon>Streptophyta</taxon>
        <taxon>Embryophyta</taxon>
        <taxon>Tracheophyta</taxon>
        <taxon>Spermatophyta</taxon>
        <taxon>Magnoliopsida</taxon>
        <taxon>Magnoliidae</taxon>
        <taxon>Laurales</taxon>
        <taxon>Lauraceae</taxon>
        <taxon>Persea</taxon>
    </lineage>
</organism>
<proteinExistence type="predicted"/>
<evidence type="ECO:0000313" key="2">
    <source>
        <dbReference type="Proteomes" id="UP001234297"/>
    </source>
</evidence>
<accession>A0ACC2KGN1</accession>
<dbReference type="Proteomes" id="UP001234297">
    <property type="component" value="Chromosome 9"/>
</dbReference>
<keyword evidence="2" id="KW-1185">Reference proteome</keyword>
<comment type="caution">
    <text evidence="1">The sequence shown here is derived from an EMBL/GenBank/DDBJ whole genome shotgun (WGS) entry which is preliminary data.</text>
</comment>
<reference evidence="1 2" key="1">
    <citation type="journal article" date="2022" name="Hortic Res">
        <title>A haplotype resolved chromosomal level avocado genome allows analysis of novel avocado genes.</title>
        <authorList>
            <person name="Nath O."/>
            <person name="Fletcher S.J."/>
            <person name="Hayward A."/>
            <person name="Shaw L.M."/>
            <person name="Masouleh A.K."/>
            <person name="Furtado A."/>
            <person name="Henry R.J."/>
            <person name="Mitter N."/>
        </authorList>
    </citation>
    <scope>NUCLEOTIDE SEQUENCE [LARGE SCALE GENOMIC DNA]</scope>
    <source>
        <strain evidence="2">cv. Hass</strain>
    </source>
</reference>
<evidence type="ECO:0000313" key="1">
    <source>
        <dbReference type="EMBL" id="KAJ8620243.1"/>
    </source>
</evidence>
<dbReference type="EMBL" id="CM056817">
    <property type="protein sequence ID" value="KAJ8620243.1"/>
    <property type="molecule type" value="Genomic_DNA"/>
</dbReference>
<name>A0ACC2KGN1_PERAE</name>
<gene>
    <name evidence="1" type="ORF">MRB53_028772</name>
</gene>
<protein>
    <submittedName>
        <fullName evidence="1">Uncharacterized protein</fullName>
    </submittedName>
</protein>